<dbReference type="Pfam" id="PF00035">
    <property type="entry name" value="dsrm"/>
    <property type="match status" value="1"/>
</dbReference>
<protein>
    <recommendedName>
        <fullName evidence="2">DRBM domain-containing protein</fullName>
    </recommendedName>
</protein>
<dbReference type="InterPro" id="IPR051740">
    <property type="entry name" value="DRBM-containing_protein"/>
</dbReference>
<dbReference type="GO" id="GO:0007281">
    <property type="term" value="P:germ cell development"/>
    <property type="evidence" value="ECO:0007669"/>
    <property type="project" value="TreeGrafter"/>
</dbReference>
<dbReference type="OrthoDB" id="10037267at2759"/>
<evidence type="ECO:0000313" key="3">
    <source>
        <dbReference type="EMBL" id="CAF1676277.1"/>
    </source>
</evidence>
<dbReference type="PANTHER" id="PTHR46054">
    <property type="entry name" value="MATERNAL EFFECT PROTEIN STAUFEN"/>
    <property type="match status" value="1"/>
</dbReference>
<dbReference type="SUPFAM" id="SSF54768">
    <property type="entry name" value="dsRNA-binding domain-like"/>
    <property type="match status" value="1"/>
</dbReference>
<dbReference type="GO" id="GO:0043025">
    <property type="term" value="C:neuronal cell body"/>
    <property type="evidence" value="ECO:0007669"/>
    <property type="project" value="TreeGrafter"/>
</dbReference>
<evidence type="ECO:0000313" key="4">
    <source>
        <dbReference type="Proteomes" id="UP000663832"/>
    </source>
</evidence>
<proteinExistence type="predicted"/>
<dbReference type="GO" id="GO:0032839">
    <property type="term" value="C:dendrite cytoplasm"/>
    <property type="evidence" value="ECO:0007669"/>
    <property type="project" value="GOC"/>
</dbReference>
<dbReference type="GO" id="GO:0010494">
    <property type="term" value="C:cytoplasmic stress granule"/>
    <property type="evidence" value="ECO:0007669"/>
    <property type="project" value="TreeGrafter"/>
</dbReference>
<keyword evidence="4" id="KW-1185">Reference proteome</keyword>
<name>A0A816GQB0_9BILA</name>
<dbReference type="InterPro" id="IPR014720">
    <property type="entry name" value="dsRBD_dom"/>
</dbReference>
<dbReference type="EMBL" id="CAJNOM010007610">
    <property type="protein sequence ID" value="CAF1676277.1"/>
    <property type="molecule type" value="Genomic_DNA"/>
</dbReference>
<evidence type="ECO:0000259" key="2">
    <source>
        <dbReference type="PROSITE" id="PS50137"/>
    </source>
</evidence>
<feature type="domain" description="DRBM" evidence="2">
    <location>
        <begin position="5"/>
        <end position="72"/>
    </location>
</feature>
<dbReference type="GO" id="GO:0003729">
    <property type="term" value="F:mRNA binding"/>
    <property type="evidence" value="ECO:0007669"/>
    <property type="project" value="TreeGrafter"/>
</dbReference>
<dbReference type="GO" id="GO:0098964">
    <property type="term" value="P:anterograde dendritic transport of messenger ribonucleoprotein complex"/>
    <property type="evidence" value="ECO:0007669"/>
    <property type="project" value="TreeGrafter"/>
</dbReference>
<dbReference type="GO" id="GO:0035418">
    <property type="term" value="P:protein localization to synapse"/>
    <property type="evidence" value="ECO:0007669"/>
    <property type="project" value="TreeGrafter"/>
</dbReference>
<dbReference type="GO" id="GO:0008298">
    <property type="term" value="P:intracellular mRNA localization"/>
    <property type="evidence" value="ECO:0007669"/>
    <property type="project" value="TreeGrafter"/>
</dbReference>
<dbReference type="PANTHER" id="PTHR46054:SF3">
    <property type="entry name" value="MATERNAL EFFECT PROTEIN STAUFEN"/>
    <property type="match status" value="1"/>
</dbReference>
<dbReference type="GO" id="GO:0005886">
    <property type="term" value="C:plasma membrane"/>
    <property type="evidence" value="ECO:0007669"/>
    <property type="project" value="TreeGrafter"/>
</dbReference>
<gene>
    <name evidence="3" type="ORF">QVE165_LOCUS66253</name>
</gene>
<reference evidence="3" key="1">
    <citation type="submission" date="2021-02" db="EMBL/GenBank/DDBJ databases">
        <authorList>
            <person name="Nowell W R."/>
        </authorList>
    </citation>
    <scope>NUCLEOTIDE SEQUENCE</scope>
</reference>
<feature type="non-terminal residue" evidence="3">
    <location>
        <position position="140"/>
    </location>
</feature>
<dbReference type="Proteomes" id="UP000663832">
    <property type="component" value="Unassembled WGS sequence"/>
</dbReference>
<organism evidence="3 4">
    <name type="scientific">Adineta steineri</name>
    <dbReference type="NCBI Taxonomy" id="433720"/>
    <lineage>
        <taxon>Eukaryota</taxon>
        <taxon>Metazoa</taxon>
        <taxon>Spiralia</taxon>
        <taxon>Gnathifera</taxon>
        <taxon>Rotifera</taxon>
        <taxon>Eurotatoria</taxon>
        <taxon>Bdelloidea</taxon>
        <taxon>Adinetida</taxon>
        <taxon>Adinetidae</taxon>
        <taxon>Adineta</taxon>
    </lineage>
</organism>
<sequence length="140" mass="16114">MQQDSSIKAIHDLARRSKIFVEYRLDKESGPAHAKMYTVRLHLGDKDYVGTERSIKLAQRAAAQSALNDHDISQINIQSPTIALNAWASRNHIPIQYVLRKEQFLSTSPNRSHILFYYRVYLGHDLYFDGHGPTHQQARV</sequence>
<accession>A0A816GQB0</accession>
<dbReference type="GO" id="GO:0003725">
    <property type="term" value="F:double-stranded RNA binding"/>
    <property type="evidence" value="ECO:0007669"/>
    <property type="project" value="TreeGrafter"/>
</dbReference>
<dbReference type="PROSITE" id="PS50137">
    <property type="entry name" value="DS_RBD"/>
    <property type="match status" value="1"/>
</dbReference>
<dbReference type="Gene3D" id="3.30.160.20">
    <property type="match status" value="1"/>
</dbReference>
<keyword evidence="1" id="KW-0694">RNA-binding</keyword>
<evidence type="ECO:0000256" key="1">
    <source>
        <dbReference type="PROSITE-ProRule" id="PRU00266"/>
    </source>
</evidence>
<dbReference type="SMART" id="SM00358">
    <property type="entry name" value="DSRM"/>
    <property type="match status" value="1"/>
</dbReference>
<comment type="caution">
    <text evidence="3">The sequence shown here is derived from an EMBL/GenBank/DDBJ whole genome shotgun (WGS) entry which is preliminary data.</text>
</comment>
<dbReference type="AlphaFoldDB" id="A0A816GQB0"/>